<dbReference type="AlphaFoldDB" id="A0A2P6SBA1"/>
<protein>
    <submittedName>
        <fullName evidence="1">Putative plastoquinol--plastocyanin reductase</fullName>
        <ecNumber evidence="1">1.10.9.1</ecNumber>
    </submittedName>
</protein>
<accession>A0A2P6SBA1</accession>
<reference evidence="1 2" key="1">
    <citation type="journal article" date="2018" name="Nat. Genet.">
        <title>The Rosa genome provides new insights in the design of modern roses.</title>
        <authorList>
            <person name="Bendahmane M."/>
        </authorList>
    </citation>
    <scope>NUCLEOTIDE SEQUENCE [LARGE SCALE GENOMIC DNA]</scope>
    <source>
        <strain evidence="2">cv. Old Blush</strain>
    </source>
</reference>
<name>A0A2P6SBA1_ROSCH</name>
<dbReference type="Gene3D" id="1.20.5.700">
    <property type="entry name" value="Single helix bin"/>
    <property type="match status" value="1"/>
</dbReference>
<gene>
    <name evidence="1" type="ORF">RchiOBHm_Chr1g0330511</name>
</gene>
<dbReference type="Proteomes" id="UP000238479">
    <property type="component" value="Chromosome 1"/>
</dbReference>
<proteinExistence type="predicted"/>
<sequence length="138" mass="15109">MMGKGKGKGMRITCQAAIPADNVPDMGKRNLMNLLLLTNLTSLWFPMPLSLLHLGEFESLNNYSSGVGTGGQVTKDALGNDVIAAEWLKTHGPGDRTFTQGLKVLMHLTTISIYLESSSSFYNVVSPCGFQFWPWRGL</sequence>
<evidence type="ECO:0000313" key="2">
    <source>
        <dbReference type="Proteomes" id="UP000238479"/>
    </source>
</evidence>
<keyword evidence="2" id="KW-1185">Reference proteome</keyword>
<dbReference type="SUPFAM" id="SSF81502">
    <property type="entry name" value="ISP transmembrane anchor"/>
    <property type="match status" value="1"/>
</dbReference>
<organism evidence="1 2">
    <name type="scientific">Rosa chinensis</name>
    <name type="common">China rose</name>
    <dbReference type="NCBI Taxonomy" id="74649"/>
    <lineage>
        <taxon>Eukaryota</taxon>
        <taxon>Viridiplantae</taxon>
        <taxon>Streptophyta</taxon>
        <taxon>Embryophyta</taxon>
        <taxon>Tracheophyta</taxon>
        <taxon>Spermatophyta</taxon>
        <taxon>Magnoliopsida</taxon>
        <taxon>eudicotyledons</taxon>
        <taxon>Gunneridae</taxon>
        <taxon>Pentapetalae</taxon>
        <taxon>rosids</taxon>
        <taxon>fabids</taxon>
        <taxon>Rosales</taxon>
        <taxon>Rosaceae</taxon>
        <taxon>Rosoideae</taxon>
        <taxon>Rosoideae incertae sedis</taxon>
        <taxon>Rosa</taxon>
    </lineage>
</organism>
<evidence type="ECO:0000313" key="1">
    <source>
        <dbReference type="EMBL" id="PRQ55970.1"/>
    </source>
</evidence>
<keyword evidence="1" id="KW-0560">Oxidoreductase</keyword>
<comment type="caution">
    <text evidence="1">The sequence shown here is derived from an EMBL/GenBank/DDBJ whole genome shotgun (WGS) entry which is preliminary data.</text>
</comment>
<dbReference type="STRING" id="74649.A0A2P6SBA1"/>
<dbReference type="Gramene" id="PRQ55970">
    <property type="protein sequence ID" value="PRQ55970"/>
    <property type="gene ID" value="RchiOBHm_Chr1g0330511"/>
</dbReference>
<dbReference type="GO" id="GO:0016491">
    <property type="term" value="F:oxidoreductase activity"/>
    <property type="evidence" value="ECO:0007669"/>
    <property type="project" value="UniProtKB-KW"/>
</dbReference>
<dbReference type="EC" id="1.10.9.1" evidence="1"/>
<dbReference type="EMBL" id="PDCK01000039">
    <property type="protein sequence ID" value="PRQ55970.1"/>
    <property type="molecule type" value="Genomic_DNA"/>
</dbReference>